<dbReference type="EMBL" id="BMIQ01000006">
    <property type="protein sequence ID" value="GGE13236.1"/>
    <property type="molecule type" value="Genomic_DNA"/>
</dbReference>
<name>A0A917E9U4_9HYPH</name>
<comment type="caution">
    <text evidence="1">The sequence shown here is derived from an EMBL/GenBank/DDBJ whole genome shotgun (WGS) entry which is preliminary data.</text>
</comment>
<reference evidence="1" key="2">
    <citation type="submission" date="2020-09" db="EMBL/GenBank/DDBJ databases">
        <authorList>
            <person name="Sun Q."/>
            <person name="Zhou Y."/>
        </authorList>
    </citation>
    <scope>NUCLEOTIDE SEQUENCE</scope>
    <source>
        <strain evidence="1">CGMCC 1.15367</strain>
    </source>
</reference>
<dbReference type="Proteomes" id="UP000644699">
    <property type="component" value="Unassembled WGS sequence"/>
</dbReference>
<dbReference type="AlphaFoldDB" id="A0A917E9U4"/>
<evidence type="ECO:0000313" key="1">
    <source>
        <dbReference type="EMBL" id="GGE13236.1"/>
    </source>
</evidence>
<reference evidence="1" key="1">
    <citation type="journal article" date="2014" name="Int. J. Syst. Evol. Microbiol.">
        <title>Complete genome sequence of Corynebacterium casei LMG S-19264T (=DSM 44701T), isolated from a smear-ripened cheese.</title>
        <authorList>
            <consortium name="US DOE Joint Genome Institute (JGI-PGF)"/>
            <person name="Walter F."/>
            <person name="Albersmeier A."/>
            <person name="Kalinowski J."/>
            <person name="Ruckert C."/>
        </authorList>
    </citation>
    <scope>NUCLEOTIDE SEQUENCE</scope>
    <source>
        <strain evidence="1">CGMCC 1.15367</strain>
    </source>
</reference>
<dbReference type="PIRSF" id="PIRSF032131">
    <property type="entry name" value="UCP032131"/>
    <property type="match status" value="1"/>
</dbReference>
<proteinExistence type="predicted"/>
<sequence length="139" mass="15109">MITYSLRCEPADHAFDGWFRSSEDFERQRQLKLVACPACGSSEVHKGLMAPAVSGTREAAPAPSADAAAALARLQDLAREMRARSEYVGPRFAEEARRIHYGESQARGIYGEATPPEVKSLAEEGIAALPLPPLPEDKN</sequence>
<keyword evidence="2" id="KW-1185">Reference proteome</keyword>
<dbReference type="Pfam" id="PF06676">
    <property type="entry name" value="DUF1178"/>
    <property type="match status" value="1"/>
</dbReference>
<organism evidence="1 2">
    <name type="scientific">Aureimonas endophytica</name>
    <dbReference type="NCBI Taxonomy" id="2027858"/>
    <lineage>
        <taxon>Bacteria</taxon>
        <taxon>Pseudomonadati</taxon>
        <taxon>Pseudomonadota</taxon>
        <taxon>Alphaproteobacteria</taxon>
        <taxon>Hyphomicrobiales</taxon>
        <taxon>Aurantimonadaceae</taxon>
        <taxon>Aureimonas</taxon>
    </lineage>
</organism>
<dbReference type="InterPro" id="IPR009562">
    <property type="entry name" value="DUF1178"/>
</dbReference>
<dbReference type="RefSeq" id="WP_188910860.1">
    <property type="nucleotide sequence ID" value="NZ_BMIQ01000006.1"/>
</dbReference>
<accession>A0A917E9U4</accession>
<gene>
    <name evidence="1" type="ORF">GCM10011390_35390</name>
</gene>
<evidence type="ECO:0000313" key="2">
    <source>
        <dbReference type="Proteomes" id="UP000644699"/>
    </source>
</evidence>
<evidence type="ECO:0008006" key="3">
    <source>
        <dbReference type="Google" id="ProtNLM"/>
    </source>
</evidence>
<protein>
    <recommendedName>
        <fullName evidence="3">DUF1178 family protein</fullName>
    </recommendedName>
</protein>